<evidence type="ECO:0000313" key="2">
    <source>
        <dbReference type="EMBL" id="QDU45564.1"/>
    </source>
</evidence>
<dbReference type="InterPro" id="IPR027417">
    <property type="entry name" value="P-loop_NTPase"/>
</dbReference>
<dbReference type="GO" id="GO:0008146">
    <property type="term" value="F:sulfotransferase activity"/>
    <property type="evidence" value="ECO:0007669"/>
    <property type="project" value="InterPro"/>
</dbReference>
<accession>A0A517ZSY4</accession>
<dbReference type="RefSeq" id="WP_145378042.1">
    <property type="nucleotide sequence ID" value="NZ_CP036276.1"/>
</dbReference>
<feature type="domain" description="Sulfotransferase" evidence="1">
    <location>
        <begin position="4"/>
        <end position="175"/>
    </location>
</feature>
<organism evidence="2 3">
    <name type="scientific">Symmachiella dynata</name>
    <dbReference type="NCBI Taxonomy" id="2527995"/>
    <lineage>
        <taxon>Bacteria</taxon>
        <taxon>Pseudomonadati</taxon>
        <taxon>Planctomycetota</taxon>
        <taxon>Planctomycetia</taxon>
        <taxon>Planctomycetales</taxon>
        <taxon>Planctomycetaceae</taxon>
        <taxon>Symmachiella</taxon>
    </lineage>
</organism>
<reference evidence="2 3" key="1">
    <citation type="submission" date="2019-02" db="EMBL/GenBank/DDBJ databases">
        <title>Deep-cultivation of Planctomycetes and their phenomic and genomic characterization uncovers novel biology.</title>
        <authorList>
            <person name="Wiegand S."/>
            <person name="Jogler M."/>
            <person name="Boedeker C."/>
            <person name="Pinto D."/>
            <person name="Vollmers J."/>
            <person name="Rivas-Marin E."/>
            <person name="Kohn T."/>
            <person name="Peeters S.H."/>
            <person name="Heuer A."/>
            <person name="Rast P."/>
            <person name="Oberbeckmann S."/>
            <person name="Bunk B."/>
            <person name="Jeske O."/>
            <person name="Meyerdierks A."/>
            <person name="Storesund J.E."/>
            <person name="Kallscheuer N."/>
            <person name="Luecker S."/>
            <person name="Lage O.M."/>
            <person name="Pohl T."/>
            <person name="Merkel B.J."/>
            <person name="Hornburger P."/>
            <person name="Mueller R.-W."/>
            <person name="Bruemmer F."/>
            <person name="Labrenz M."/>
            <person name="Spormann A.M."/>
            <person name="Op den Camp H."/>
            <person name="Overmann J."/>
            <person name="Amann R."/>
            <person name="Jetten M.S.M."/>
            <person name="Mascher T."/>
            <person name="Medema M.H."/>
            <person name="Devos D.P."/>
            <person name="Kaster A.-K."/>
            <person name="Ovreas L."/>
            <person name="Rohde M."/>
            <person name="Galperin M.Y."/>
            <person name="Jogler C."/>
        </authorList>
    </citation>
    <scope>NUCLEOTIDE SEQUENCE [LARGE SCALE GENOMIC DNA]</scope>
    <source>
        <strain evidence="2 3">Mal52</strain>
    </source>
</reference>
<dbReference type="Proteomes" id="UP000319383">
    <property type="component" value="Chromosome"/>
</dbReference>
<name>A0A517ZSY4_9PLAN</name>
<dbReference type="EMBL" id="CP036276">
    <property type="protein sequence ID" value="QDU45564.1"/>
    <property type="molecule type" value="Genomic_DNA"/>
</dbReference>
<dbReference type="Pfam" id="PF00685">
    <property type="entry name" value="Sulfotransfer_1"/>
    <property type="match status" value="1"/>
</dbReference>
<sequence length="184" mass="21131">MITIVSGLPRSGTSLMMQMLQAGGLRLQTDNVREADTHNLRGYYEDRRVKALAKENAWLAEADGMALKVVSLLLYNLPSDLEYRVVFMRRNMDEILRSQDKMLADTAPQQAGMDIRPHFERHLQDLAKWLPQQEHIQSMELEYRSVVDAPLDAARSVAEFLELQLDLEAMATVVDPSLYRQRQE</sequence>
<dbReference type="SUPFAM" id="SSF52540">
    <property type="entry name" value="P-loop containing nucleoside triphosphate hydrolases"/>
    <property type="match status" value="1"/>
</dbReference>
<proteinExistence type="predicted"/>
<dbReference type="InterPro" id="IPR000863">
    <property type="entry name" value="Sulfotransferase_dom"/>
</dbReference>
<dbReference type="KEGG" id="sdyn:Mal52_40580"/>
<keyword evidence="3" id="KW-1185">Reference proteome</keyword>
<evidence type="ECO:0000313" key="3">
    <source>
        <dbReference type="Proteomes" id="UP000319383"/>
    </source>
</evidence>
<gene>
    <name evidence="2" type="ORF">Mal52_40580</name>
</gene>
<dbReference type="AlphaFoldDB" id="A0A517ZSY4"/>
<evidence type="ECO:0000259" key="1">
    <source>
        <dbReference type="Pfam" id="PF00685"/>
    </source>
</evidence>
<dbReference type="Gene3D" id="3.40.50.300">
    <property type="entry name" value="P-loop containing nucleotide triphosphate hydrolases"/>
    <property type="match status" value="1"/>
</dbReference>
<protein>
    <recommendedName>
        <fullName evidence="1">Sulfotransferase domain-containing protein</fullName>
    </recommendedName>
</protein>